<protein>
    <submittedName>
        <fullName evidence="6">Uncharacterized protein</fullName>
    </submittedName>
</protein>
<keyword evidence="3" id="KW-0274">FAD</keyword>
<evidence type="ECO:0000256" key="1">
    <source>
        <dbReference type="ARBA" id="ARBA00022630"/>
    </source>
</evidence>
<evidence type="ECO:0000256" key="2">
    <source>
        <dbReference type="ARBA" id="ARBA00022729"/>
    </source>
</evidence>
<dbReference type="OrthoDB" id="6372606at2759"/>
<dbReference type="AlphaFoldDB" id="A0A7R9BXD5"/>
<keyword evidence="1" id="KW-0285">Flavoprotein</keyword>
<keyword evidence="2" id="KW-0732">Signal</keyword>
<proteinExistence type="predicted"/>
<evidence type="ECO:0000313" key="6">
    <source>
        <dbReference type="EMBL" id="CAD7283382.1"/>
    </source>
</evidence>
<name>A0A7R9BXD5_9CRUS</name>
<evidence type="ECO:0000256" key="3">
    <source>
        <dbReference type="ARBA" id="ARBA00022827"/>
    </source>
</evidence>
<accession>A0A7R9BXD5</accession>
<dbReference type="Proteomes" id="UP000678499">
    <property type="component" value="Unassembled WGS sequence"/>
</dbReference>
<dbReference type="EMBL" id="CAJPEX010005308">
    <property type="protein sequence ID" value="CAG0923534.1"/>
    <property type="molecule type" value="Genomic_DNA"/>
</dbReference>
<keyword evidence="4" id="KW-0521">NADP</keyword>
<evidence type="ECO:0000256" key="5">
    <source>
        <dbReference type="ARBA" id="ARBA00023027"/>
    </source>
</evidence>
<sequence length="251" mass="28001">MGESSKWYKDAKPFLNTPAVIFQLFIGLDKKGKELDDLPWHLVRAFSSNRDVGKVYKEYLSLSLEEALDTDIQLYGYTSPSIKDPTYEERHPGKATLEAFALANNDWFKSWQHLPVKKRGDDYDGLKKAFGQKILEKILDIYPHLKDHVDCLVYGTSAAANFYLNRNAGGGAKLENTRARMCLEASAKMRADSGIPGLYLTGEDILVNSVVFSSISGALTASEILGRNVVIEAFALKSLKILKRHFFGSGK</sequence>
<dbReference type="PANTHER" id="PTHR46091">
    <property type="entry name" value="BLR7054 PROTEIN"/>
    <property type="match status" value="1"/>
</dbReference>
<evidence type="ECO:0000256" key="4">
    <source>
        <dbReference type="ARBA" id="ARBA00022857"/>
    </source>
</evidence>
<dbReference type="PANTHER" id="PTHR46091:SF3">
    <property type="entry name" value="AMINE OXIDASE DOMAIN-CONTAINING PROTEIN"/>
    <property type="match status" value="1"/>
</dbReference>
<evidence type="ECO:0000313" key="7">
    <source>
        <dbReference type="Proteomes" id="UP000678499"/>
    </source>
</evidence>
<reference evidence="6" key="1">
    <citation type="submission" date="2020-11" db="EMBL/GenBank/DDBJ databases">
        <authorList>
            <person name="Tran Van P."/>
        </authorList>
    </citation>
    <scope>NUCLEOTIDE SEQUENCE</scope>
</reference>
<gene>
    <name evidence="6" type="ORF">NMOB1V02_LOCUS10998</name>
</gene>
<dbReference type="EMBL" id="OA887345">
    <property type="protein sequence ID" value="CAD7283382.1"/>
    <property type="molecule type" value="Genomic_DNA"/>
</dbReference>
<keyword evidence="7" id="KW-1185">Reference proteome</keyword>
<organism evidence="6">
    <name type="scientific">Notodromas monacha</name>
    <dbReference type="NCBI Taxonomy" id="399045"/>
    <lineage>
        <taxon>Eukaryota</taxon>
        <taxon>Metazoa</taxon>
        <taxon>Ecdysozoa</taxon>
        <taxon>Arthropoda</taxon>
        <taxon>Crustacea</taxon>
        <taxon>Oligostraca</taxon>
        <taxon>Ostracoda</taxon>
        <taxon>Podocopa</taxon>
        <taxon>Podocopida</taxon>
        <taxon>Cypridocopina</taxon>
        <taxon>Cypridoidea</taxon>
        <taxon>Cyprididae</taxon>
        <taxon>Notodromas</taxon>
    </lineage>
</organism>
<keyword evidence="5" id="KW-0520">NAD</keyword>
<dbReference type="InterPro" id="IPR052206">
    <property type="entry name" value="Retinol_saturase"/>
</dbReference>